<dbReference type="GO" id="GO:0000978">
    <property type="term" value="F:RNA polymerase II cis-regulatory region sequence-specific DNA binding"/>
    <property type="evidence" value="ECO:0007669"/>
    <property type="project" value="TreeGrafter"/>
</dbReference>
<evidence type="ECO:0000256" key="11">
    <source>
        <dbReference type="SAM" id="MobiDB-lite"/>
    </source>
</evidence>
<evidence type="ECO:0000256" key="9">
    <source>
        <dbReference type="ARBA" id="ARBA00023242"/>
    </source>
</evidence>
<evidence type="ECO:0000256" key="1">
    <source>
        <dbReference type="ARBA" id="ARBA00004123"/>
    </source>
</evidence>
<dbReference type="PROSITE" id="PS00028">
    <property type="entry name" value="ZINC_FINGER_C2H2_1"/>
    <property type="match status" value="2"/>
</dbReference>
<dbReference type="PANTHER" id="PTHR46105">
    <property type="entry name" value="AGAP004733-PA"/>
    <property type="match status" value="1"/>
</dbReference>
<evidence type="ECO:0000256" key="3">
    <source>
        <dbReference type="ARBA" id="ARBA00022737"/>
    </source>
</evidence>
<comment type="subcellular location">
    <subcellularLocation>
        <location evidence="1">Nucleus</location>
    </subcellularLocation>
</comment>
<feature type="region of interest" description="Disordered" evidence="11">
    <location>
        <begin position="432"/>
        <end position="478"/>
    </location>
</feature>
<dbReference type="EMBL" id="VRMN01000001">
    <property type="protein sequence ID" value="KAA8498058.1"/>
    <property type="molecule type" value="Genomic_DNA"/>
</dbReference>
<feature type="compositionally biased region" description="Polar residues" evidence="11">
    <location>
        <begin position="93"/>
        <end position="108"/>
    </location>
</feature>
<keyword evidence="6" id="KW-0805">Transcription regulation</keyword>
<feature type="domain" description="C2H2-type" evidence="12">
    <location>
        <begin position="521"/>
        <end position="550"/>
    </location>
</feature>
<dbReference type="PROSITE" id="PS50157">
    <property type="entry name" value="ZINC_FINGER_C2H2_2"/>
    <property type="match status" value="2"/>
</dbReference>
<keyword evidence="3" id="KW-0677">Repeat</keyword>
<dbReference type="SUPFAM" id="SSF57667">
    <property type="entry name" value="beta-beta-alpha zinc fingers"/>
    <property type="match status" value="1"/>
</dbReference>
<evidence type="ECO:0000256" key="4">
    <source>
        <dbReference type="ARBA" id="ARBA00022771"/>
    </source>
</evidence>
<feature type="compositionally biased region" description="Basic and acidic residues" evidence="11">
    <location>
        <begin position="453"/>
        <end position="468"/>
    </location>
</feature>
<comment type="caution">
    <text evidence="13">The sequence shown here is derived from an EMBL/GenBank/DDBJ whole genome shotgun (WGS) entry which is preliminary data.</text>
</comment>
<accession>A0A5J4Z4B2</accession>
<dbReference type="GO" id="GO:0000981">
    <property type="term" value="F:DNA-binding transcription factor activity, RNA polymerase II-specific"/>
    <property type="evidence" value="ECO:0007669"/>
    <property type="project" value="TreeGrafter"/>
</dbReference>
<evidence type="ECO:0000256" key="6">
    <source>
        <dbReference type="ARBA" id="ARBA00023015"/>
    </source>
</evidence>
<evidence type="ECO:0000313" key="13">
    <source>
        <dbReference type="EMBL" id="KAA8498058.1"/>
    </source>
</evidence>
<sequence length="556" mass="62684">MGTNLVPQIIDFRRWVGAKVWEWYLTIPETDILRYAVVRERLDSALVLVAGAPNRCIHCGDEILDDDEVCDCQLDSQRQHADMTCAHSRTDTSHSSSGGVTDQRSQNTARGSRASSFRSAVQLECLEQWVTVRQLNRAKRKQSTKPSVRLERVYLLDKAIDGWIVGFVCTAPARVIASMNSSNKELRSVDQTSKPTMSTFFFCFTTGVLLEVHEMQGKMLINKLHLMGSMGLVAKSLVVDAAEFKESGRARLYTEVIMKTVKPCDFCLMRGLLLCECPFEMRARHCPELNMNCFDAFRHFFSTTFASHFSLHTRTVAVPESDNILPMTTRVVHGDGQRLRAIKEMLVQARSDEEARLSLSYSRLAPLPPQKSEPDRARSRLDWRTNAADTETPLLMCQTLASMAKASDYEDEPVERRKRRRLAVLCSGTGDSKGASFAPDGSSGSTWSSHAKRLNDQGYDSKPRENVRSPRQTMGGQVSGELADEGAERMDLECSICNATFRLRGNLNRHLRTAHMGIRNYNCDICCKKFTARDKLSRHENTQTHKDKMKEMGLMS</sequence>
<dbReference type="InterPro" id="IPR036236">
    <property type="entry name" value="Znf_C2H2_sf"/>
</dbReference>
<evidence type="ECO:0000256" key="10">
    <source>
        <dbReference type="PROSITE-ProRule" id="PRU00042"/>
    </source>
</evidence>
<proteinExistence type="predicted"/>
<dbReference type="OrthoDB" id="8685330at2759"/>
<keyword evidence="4 10" id="KW-0863">Zinc-finger</keyword>
<keyword evidence="2" id="KW-0479">Metal-binding</keyword>
<organism evidence="13 14">
    <name type="scientific">Porphyridium purpureum</name>
    <name type="common">Red alga</name>
    <name type="synonym">Porphyridium cruentum</name>
    <dbReference type="NCBI Taxonomy" id="35688"/>
    <lineage>
        <taxon>Eukaryota</taxon>
        <taxon>Rhodophyta</taxon>
        <taxon>Bangiophyceae</taxon>
        <taxon>Porphyridiales</taxon>
        <taxon>Porphyridiaceae</taxon>
        <taxon>Porphyridium</taxon>
    </lineage>
</organism>
<keyword evidence="8" id="KW-0804">Transcription</keyword>
<protein>
    <submittedName>
        <fullName evidence="13">Zinc finger and BTB domain-containing protein 22</fullName>
    </submittedName>
</protein>
<evidence type="ECO:0000256" key="2">
    <source>
        <dbReference type="ARBA" id="ARBA00022723"/>
    </source>
</evidence>
<dbReference type="InterPro" id="IPR013087">
    <property type="entry name" value="Znf_C2H2_type"/>
</dbReference>
<evidence type="ECO:0000256" key="5">
    <source>
        <dbReference type="ARBA" id="ARBA00022833"/>
    </source>
</evidence>
<dbReference type="GO" id="GO:0008270">
    <property type="term" value="F:zinc ion binding"/>
    <property type="evidence" value="ECO:0007669"/>
    <property type="project" value="UniProtKB-KW"/>
</dbReference>
<reference evidence="14" key="1">
    <citation type="journal article" date="2019" name="Nat. Commun.">
        <title>Expansion of phycobilisome linker gene families in mesophilic red algae.</title>
        <authorList>
            <person name="Lee J."/>
            <person name="Kim D."/>
            <person name="Bhattacharya D."/>
            <person name="Yoon H.S."/>
        </authorList>
    </citation>
    <scope>NUCLEOTIDE SEQUENCE [LARGE SCALE GENOMIC DNA]</scope>
    <source>
        <strain evidence="14">CCMP 1328</strain>
    </source>
</reference>
<evidence type="ECO:0000256" key="8">
    <source>
        <dbReference type="ARBA" id="ARBA00023163"/>
    </source>
</evidence>
<keyword evidence="7" id="KW-0238">DNA-binding</keyword>
<feature type="region of interest" description="Disordered" evidence="11">
    <location>
        <begin position="85"/>
        <end position="114"/>
    </location>
</feature>
<dbReference type="AlphaFoldDB" id="A0A5J4Z4B2"/>
<gene>
    <name evidence="13" type="ORF">FVE85_5643</name>
</gene>
<keyword evidence="9" id="KW-0539">Nucleus</keyword>
<keyword evidence="14" id="KW-1185">Reference proteome</keyword>
<dbReference type="PANTHER" id="PTHR46105:SF5">
    <property type="entry name" value="ZINC FINGER AND BTB DOMAIN-CONTAINING PROTEIN 44 ISOFORM X1"/>
    <property type="match status" value="1"/>
</dbReference>
<evidence type="ECO:0000313" key="14">
    <source>
        <dbReference type="Proteomes" id="UP000324585"/>
    </source>
</evidence>
<dbReference type="GO" id="GO:0005634">
    <property type="term" value="C:nucleus"/>
    <property type="evidence" value="ECO:0007669"/>
    <property type="project" value="UniProtKB-SubCell"/>
</dbReference>
<feature type="domain" description="C2H2-type" evidence="12">
    <location>
        <begin position="492"/>
        <end position="520"/>
    </location>
</feature>
<evidence type="ECO:0000256" key="7">
    <source>
        <dbReference type="ARBA" id="ARBA00023125"/>
    </source>
</evidence>
<dbReference type="Gene3D" id="3.30.160.60">
    <property type="entry name" value="Classic Zinc Finger"/>
    <property type="match status" value="2"/>
</dbReference>
<keyword evidence="5" id="KW-0862">Zinc</keyword>
<name>A0A5J4Z4B2_PORPP</name>
<evidence type="ECO:0000259" key="12">
    <source>
        <dbReference type="PROSITE" id="PS50157"/>
    </source>
</evidence>
<dbReference type="InterPro" id="IPR050457">
    <property type="entry name" value="ZnFinger_BTB_dom_contain"/>
</dbReference>
<dbReference type="Proteomes" id="UP000324585">
    <property type="component" value="Unassembled WGS sequence"/>
</dbReference>
<dbReference type="SMART" id="SM00355">
    <property type="entry name" value="ZnF_C2H2"/>
    <property type="match status" value="2"/>
</dbReference>